<name>C5A6X6_THEGJ</name>
<organism evidence="4 5">
    <name type="scientific">Thermococcus gammatolerans (strain DSM 15229 / JCM 11827 / EJ3)</name>
    <dbReference type="NCBI Taxonomy" id="593117"/>
    <lineage>
        <taxon>Archaea</taxon>
        <taxon>Methanobacteriati</taxon>
        <taxon>Methanobacteriota</taxon>
        <taxon>Thermococci</taxon>
        <taxon>Thermococcales</taxon>
        <taxon>Thermococcaceae</taxon>
        <taxon>Thermococcus</taxon>
    </lineage>
</organism>
<dbReference type="OrthoDB" id="145878at2157"/>
<dbReference type="Gene3D" id="2.130.10.10">
    <property type="entry name" value="YVTN repeat-like/Quinoprotein amine dehydrogenase"/>
    <property type="match status" value="1"/>
</dbReference>
<sequence>MKNRKIPMMLAIVLLFTITPAVTAQPHWSWRYDDECMVFAMDFNSRGHLALAFGYYAVLLTPEGKRVFKSPTRDLAYSIAVSDNNYVLAGTRGNFVQLFNPTGKLVFEYKTGDQVWAVDISKDGTRFVAGSNDGWVYYFSGKELLWKANTGAPIWGALMTPRGIITGNDAGSLILYSYNGSVVWKKNLNGRIWRVRVSGNYVAVLSLHTGEAVTSDVYLLTLDGNTVWRRHFEEYVRDVDVDNGTVAITGDIGEILAVGLNNETLWEFPNFNPAWHIAFRKGYTLAGGGGQVAFFIDPSGNPVWIFEDNLSITAVAMSPNGRYLAVADRTFEQINCRGHVYFLDRFPGGELVSTTSTSGVPGSGPSEGELTSTSPTGKTPPMDSDAIHTHTTAQTAGENGENGFPREKISFIAVTGIVLLLLVLLVREMRE</sequence>
<dbReference type="PaxDb" id="593117-TGAM_1486"/>
<dbReference type="PATRIC" id="fig|593117.10.peg.1488"/>
<feature type="domain" description="Bulb-type lectin" evidence="3">
    <location>
        <begin position="72"/>
        <end position="227"/>
    </location>
</feature>
<dbReference type="STRING" id="593117.TGAM_1486"/>
<feature type="region of interest" description="Disordered" evidence="1">
    <location>
        <begin position="353"/>
        <end position="386"/>
    </location>
</feature>
<reference evidence="4 5" key="1">
    <citation type="journal article" date="2007" name="Genome Biol.">
        <title>Genome analysis and genome-wide proteomics of Thermococcus gammatolerans, the most radioresistant organism known amongst the Archaea.</title>
        <authorList>
            <person name="Zivanovic Y."/>
            <person name="Armengaud J."/>
            <person name="Lagorce A."/>
            <person name="Leplat C."/>
            <person name="Guerin P."/>
            <person name="Dutertre M."/>
            <person name="Anthouard V."/>
            <person name="Forterre P."/>
            <person name="Wincker P."/>
            <person name="Confalonieri F."/>
        </authorList>
    </citation>
    <scope>NUCLEOTIDE SEQUENCE [LARGE SCALE GENOMIC DNA]</scope>
    <source>
        <strain evidence="5">DSM 15229 / JCM 11827 / EJ3</strain>
    </source>
</reference>
<keyword evidence="2" id="KW-0472">Membrane</keyword>
<dbReference type="EMBL" id="CP001398">
    <property type="protein sequence ID" value="ACS33988.1"/>
    <property type="molecule type" value="Genomic_DNA"/>
</dbReference>
<dbReference type="InterPro" id="IPR015943">
    <property type="entry name" value="WD40/YVTN_repeat-like_dom_sf"/>
</dbReference>
<keyword evidence="5" id="KW-1185">Reference proteome</keyword>
<dbReference type="Proteomes" id="UP000001488">
    <property type="component" value="Chromosome"/>
</dbReference>
<dbReference type="HOGENOM" id="CLU_716932_0_0_2"/>
<accession>C5A6X6</accession>
<dbReference type="RefSeq" id="WP_015859099.1">
    <property type="nucleotide sequence ID" value="NC_012804.1"/>
</dbReference>
<dbReference type="SMART" id="SM00320">
    <property type="entry name" value="WD40"/>
    <property type="match status" value="3"/>
</dbReference>
<gene>
    <name evidence="4" type="ordered locus">TGAM_1486</name>
</gene>
<proteinExistence type="predicted"/>
<dbReference type="PROSITE" id="PS50927">
    <property type="entry name" value="BULB_LECTIN"/>
    <property type="match status" value="1"/>
</dbReference>
<evidence type="ECO:0000313" key="4">
    <source>
        <dbReference type="EMBL" id="ACS33988.1"/>
    </source>
</evidence>
<dbReference type="Pfam" id="PF00400">
    <property type="entry name" value="WD40"/>
    <property type="match status" value="1"/>
</dbReference>
<evidence type="ECO:0000259" key="3">
    <source>
        <dbReference type="PROSITE" id="PS50927"/>
    </source>
</evidence>
<dbReference type="SUPFAM" id="SSF50998">
    <property type="entry name" value="Quinoprotein alcohol dehydrogenase-like"/>
    <property type="match status" value="1"/>
</dbReference>
<dbReference type="KEGG" id="tga:TGAM_1486"/>
<dbReference type="GeneID" id="7987147"/>
<dbReference type="InterPro" id="IPR011047">
    <property type="entry name" value="Quinoprotein_ADH-like_sf"/>
</dbReference>
<feature type="compositionally biased region" description="Low complexity" evidence="1">
    <location>
        <begin position="353"/>
        <end position="369"/>
    </location>
</feature>
<feature type="transmembrane region" description="Helical" evidence="2">
    <location>
        <begin position="409"/>
        <end position="426"/>
    </location>
</feature>
<evidence type="ECO:0000256" key="1">
    <source>
        <dbReference type="SAM" id="MobiDB-lite"/>
    </source>
</evidence>
<keyword evidence="2" id="KW-0812">Transmembrane</keyword>
<dbReference type="InterPro" id="IPR001680">
    <property type="entry name" value="WD40_rpt"/>
</dbReference>
<evidence type="ECO:0000256" key="2">
    <source>
        <dbReference type="SAM" id="Phobius"/>
    </source>
</evidence>
<protein>
    <recommendedName>
        <fullName evidence="3">Bulb-type lectin domain-containing protein</fullName>
    </recommendedName>
</protein>
<evidence type="ECO:0000313" key="5">
    <source>
        <dbReference type="Proteomes" id="UP000001488"/>
    </source>
</evidence>
<keyword evidence="2" id="KW-1133">Transmembrane helix</keyword>
<dbReference type="InterPro" id="IPR001480">
    <property type="entry name" value="Bulb-type_lectin_dom"/>
</dbReference>
<dbReference type="AlphaFoldDB" id="C5A6X6"/>
<dbReference type="eggNOG" id="arCOG02491">
    <property type="taxonomic scope" value="Archaea"/>
</dbReference>